<dbReference type="Pfam" id="PF00786">
    <property type="entry name" value="PBD"/>
    <property type="match status" value="1"/>
</dbReference>
<dbReference type="InterPro" id="IPR000095">
    <property type="entry name" value="CRIB_dom"/>
</dbReference>
<dbReference type="EMBL" id="JBCGBO010000006">
    <property type="protein sequence ID" value="KAK9192700.1"/>
    <property type="molecule type" value="Genomic_DNA"/>
</dbReference>
<feature type="region of interest" description="Disordered" evidence="1">
    <location>
        <begin position="24"/>
        <end position="72"/>
    </location>
</feature>
<dbReference type="PANTHER" id="PTHR46931:SF6">
    <property type="entry name" value="CRIB DOMAIN-CONTAINING PROTEIN RIC4"/>
    <property type="match status" value="1"/>
</dbReference>
<dbReference type="InterPro" id="IPR044509">
    <property type="entry name" value="RIC2/4"/>
</dbReference>
<reference evidence="3 4" key="1">
    <citation type="submission" date="2024-05" db="EMBL/GenBank/DDBJ databases">
        <title>Haplotype-resolved chromosome-level genome assembly of Huyou (Citrus changshanensis).</title>
        <authorList>
            <person name="Miao C."/>
            <person name="Chen W."/>
            <person name="Wu Y."/>
            <person name="Wang L."/>
            <person name="Zhao S."/>
            <person name="Grierson D."/>
            <person name="Xu C."/>
            <person name="Chen K."/>
        </authorList>
    </citation>
    <scope>NUCLEOTIDE SEQUENCE [LARGE SCALE GENOMIC DNA]</scope>
    <source>
        <strain evidence="3">01-14</strain>
        <tissue evidence="3">Leaf</tissue>
    </source>
</reference>
<keyword evidence="4" id="KW-1185">Reference proteome</keyword>
<dbReference type="AlphaFoldDB" id="A0AAP0LYI3"/>
<protein>
    <recommendedName>
        <fullName evidence="2">CRIB domain-containing protein</fullName>
    </recommendedName>
</protein>
<feature type="compositionally biased region" description="Low complexity" evidence="1">
    <location>
        <begin position="63"/>
        <end position="72"/>
    </location>
</feature>
<evidence type="ECO:0000313" key="3">
    <source>
        <dbReference type="EMBL" id="KAK9192700.1"/>
    </source>
</evidence>
<evidence type="ECO:0000313" key="4">
    <source>
        <dbReference type="Proteomes" id="UP001428341"/>
    </source>
</evidence>
<dbReference type="PROSITE" id="PS50108">
    <property type="entry name" value="CRIB"/>
    <property type="match status" value="1"/>
</dbReference>
<feature type="domain" description="CRIB" evidence="2">
    <location>
        <begin position="113"/>
        <end position="126"/>
    </location>
</feature>
<sequence length="177" mass="19841">MRDRMERFVLLPFSAGCVSESSIDVAVQRQQQQQQSRRSKPPPADNHKSTSGTGNREEDEESLSSNESMKSSFRLSKPDISTGFHRLFKSFKSFSQLFVYKEIDEKLENDIEIGFPTDVKHVTHIGIDGSATTNNPVKGWEDLIAPELLPHLPSVSLRQFELSMAAQADADLVKDST</sequence>
<evidence type="ECO:0000259" key="2">
    <source>
        <dbReference type="PROSITE" id="PS50108"/>
    </source>
</evidence>
<proteinExistence type="predicted"/>
<evidence type="ECO:0000256" key="1">
    <source>
        <dbReference type="SAM" id="MobiDB-lite"/>
    </source>
</evidence>
<dbReference type="PANTHER" id="PTHR46931">
    <property type="entry name" value="CRIB DOMAIN-CONTAINING PROTEIN RIC2"/>
    <property type="match status" value="1"/>
</dbReference>
<gene>
    <name evidence="3" type="ORF">WN944_003393</name>
</gene>
<dbReference type="Proteomes" id="UP001428341">
    <property type="component" value="Unassembled WGS sequence"/>
</dbReference>
<name>A0AAP0LYI3_9ROSI</name>
<organism evidence="3 4">
    <name type="scientific">Citrus x changshan-huyou</name>
    <dbReference type="NCBI Taxonomy" id="2935761"/>
    <lineage>
        <taxon>Eukaryota</taxon>
        <taxon>Viridiplantae</taxon>
        <taxon>Streptophyta</taxon>
        <taxon>Embryophyta</taxon>
        <taxon>Tracheophyta</taxon>
        <taxon>Spermatophyta</taxon>
        <taxon>Magnoliopsida</taxon>
        <taxon>eudicotyledons</taxon>
        <taxon>Gunneridae</taxon>
        <taxon>Pentapetalae</taxon>
        <taxon>rosids</taxon>
        <taxon>malvids</taxon>
        <taxon>Sapindales</taxon>
        <taxon>Rutaceae</taxon>
        <taxon>Aurantioideae</taxon>
        <taxon>Citrus</taxon>
    </lineage>
</organism>
<accession>A0AAP0LYI3</accession>
<comment type="caution">
    <text evidence="3">The sequence shown here is derived from an EMBL/GenBank/DDBJ whole genome shotgun (WGS) entry which is preliminary data.</text>
</comment>
<dbReference type="CDD" id="cd00132">
    <property type="entry name" value="CRIB"/>
    <property type="match status" value="1"/>
</dbReference>
<dbReference type="SMART" id="SM00285">
    <property type="entry name" value="PBD"/>
    <property type="match status" value="1"/>
</dbReference>